<accession>A0A5B0SJY2</accession>
<evidence type="ECO:0000256" key="1">
    <source>
        <dbReference type="SAM" id="MobiDB-lite"/>
    </source>
</evidence>
<feature type="compositionally biased region" description="Polar residues" evidence="1">
    <location>
        <begin position="63"/>
        <end position="72"/>
    </location>
</feature>
<sequence length="93" mass="10246">MINQPNLDSGVEHPNKLSYYLTLQRPTPIGINTNFSHLTLQRPTPIVIHLSEISNVISPSRTQILHGTNPSSGLPLDPMQTLPNDSDDTSMCI</sequence>
<evidence type="ECO:0000313" key="2">
    <source>
        <dbReference type="EMBL" id="KAA1138127.1"/>
    </source>
</evidence>
<dbReference type="AlphaFoldDB" id="A0A5B0SJY2"/>
<comment type="caution">
    <text evidence="2">The sequence shown here is derived from an EMBL/GenBank/DDBJ whole genome shotgun (WGS) entry which is preliminary data.</text>
</comment>
<organism evidence="2 3">
    <name type="scientific">Puccinia graminis f. sp. tritici</name>
    <dbReference type="NCBI Taxonomy" id="56615"/>
    <lineage>
        <taxon>Eukaryota</taxon>
        <taxon>Fungi</taxon>
        <taxon>Dikarya</taxon>
        <taxon>Basidiomycota</taxon>
        <taxon>Pucciniomycotina</taxon>
        <taxon>Pucciniomycetes</taxon>
        <taxon>Pucciniales</taxon>
        <taxon>Pucciniaceae</taxon>
        <taxon>Puccinia</taxon>
    </lineage>
</organism>
<dbReference type="Proteomes" id="UP000325313">
    <property type="component" value="Unassembled WGS sequence"/>
</dbReference>
<dbReference type="EMBL" id="VDEP01000003">
    <property type="protein sequence ID" value="KAA1138127.1"/>
    <property type="molecule type" value="Genomic_DNA"/>
</dbReference>
<name>A0A5B0SJY2_PUCGR</name>
<feature type="region of interest" description="Disordered" evidence="1">
    <location>
        <begin position="63"/>
        <end position="93"/>
    </location>
</feature>
<proteinExistence type="predicted"/>
<protein>
    <submittedName>
        <fullName evidence="2">Uncharacterized protein</fullName>
    </submittedName>
</protein>
<evidence type="ECO:0000313" key="3">
    <source>
        <dbReference type="Proteomes" id="UP000325313"/>
    </source>
</evidence>
<gene>
    <name evidence="2" type="ORF">PGTUg99_000671</name>
</gene>
<reference evidence="2 3" key="1">
    <citation type="submission" date="2019-05" db="EMBL/GenBank/DDBJ databases">
        <title>Emergence of the Ug99 lineage of the wheat stem rust pathogen through somatic hybridization.</title>
        <authorList>
            <person name="Li F."/>
            <person name="Upadhyaya N.M."/>
            <person name="Sperschneider J."/>
            <person name="Matny O."/>
            <person name="Nguyen-Phuc H."/>
            <person name="Mago R."/>
            <person name="Raley C."/>
            <person name="Miller M.E."/>
            <person name="Silverstein K.A.T."/>
            <person name="Henningsen E."/>
            <person name="Hirsch C.D."/>
            <person name="Visser B."/>
            <person name="Pretorius Z.A."/>
            <person name="Steffenson B.J."/>
            <person name="Schwessinger B."/>
            <person name="Dodds P.N."/>
            <person name="Figueroa M."/>
        </authorList>
    </citation>
    <scope>NUCLEOTIDE SEQUENCE [LARGE SCALE GENOMIC DNA]</scope>
    <source>
        <strain evidence="2 3">Ug99</strain>
    </source>
</reference>